<feature type="domain" description="TY-Chap N-terminal" evidence="2">
    <location>
        <begin position="69"/>
        <end position="145"/>
    </location>
</feature>
<comment type="caution">
    <text evidence="3">The sequence shown here is derived from an EMBL/GenBank/DDBJ whole genome shotgun (WGS) entry which is preliminary data.</text>
</comment>
<organism evidence="3 4">
    <name type="scientific">Microvirga aerilata</name>
    <dbReference type="NCBI Taxonomy" id="670292"/>
    <lineage>
        <taxon>Bacteria</taxon>
        <taxon>Pseudomonadati</taxon>
        <taxon>Pseudomonadota</taxon>
        <taxon>Alphaproteobacteria</taxon>
        <taxon>Hyphomicrobiales</taxon>
        <taxon>Methylobacteriaceae</taxon>
        <taxon>Microvirga</taxon>
    </lineage>
</organism>
<reference evidence="3" key="1">
    <citation type="submission" date="2021-01" db="EMBL/GenBank/DDBJ databases">
        <title>Microvirga sp.</title>
        <authorList>
            <person name="Kim M.K."/>
        </authorList>
    </citation>
    <scope>NUCLEOTIDE SEQUENCE</scope>
    <source>
        <strain evidence="3">5420S-16</strain>
    </source>
</reference>
<keyword evidence="4" id="KW-1185">Reference proteome</keyword>
<evidence type="ECO:0000256" key="1">
    <source>
        <dbReference type="SAM" id="SignalP"/>
    </source>
</evidence>
<dbReference type="AlphaFoldDB" id="A0A937CYV5"/>
<gene>
    <name evidence="3" type="ORF">JKG68_26265</name>
</gene>
<accession>A0A937CYV5</accession>
<evidence type="ECO:0000259" key="2">
    <source>
        <dbReference type="Pfam" id="PF22552"/>
    </source>
</evidence>
<proteinExistence type="predicted"/>
<feature type="signal peptide" evidence="1">
    <location>
        <begin position="1"/>
        <end position="19"/>
    </location>
</feature>
<evidence type="ECO:0000313" key="3">
    <source>
        <dbReference type="EMBL" id="MBL0407428.1"/>
    </source>
</evidence>
<sequence length="170" mass="18477">MICWQKTLQVATFMLSVSAAVSGAAVAQQAEEASCSGTMTQQLRRFSEKCLSDLVTFVASQPDMTAKVYSEKEKYFVSVIRTDDGLLAEAISKFNYPFMKEDTPEALKRLGWMPPENESDNWKKKIPSGQVRAGAAAQELSQALTAYGLKQGEAISLTVGPKLADKPTSG</sequence>
<keyword evidence="1" id="KW-0732">Signal</keyword>
<dbReference type="EMBL" id="JAEQMY010000081">
    <property type="protein sequence ID" value="MBL0407428.1"/>
    <property type="molecule type" value="Genomic_DNA"/>
</dbReference>
<evidence type="ECO:0000313" key="4">
    <source>
        <dbReference type="Proteomes" id="UP000605848"/>
    </source>
</evidence>
<dbReference type="Proteomes" id="UP000605848">
    <property type="component" value="Unassembled WGS sequence"/>
</dbReference>
<feature type="chain" id="PRO_5038132681" description="TY-Chap N-terminal domain-containing protein" evidence="1">
    <location>
        <begin position="20"/>
        <end position="170"/>
    </location>
</feature>
<dbReference type="RefSeq" id="WP_202064675.1">
    <property type="nucleotide sequence ID" value="NZ_JAEQMY010000081.1"/>
</dbReference>
<name>A0A937CYV5_9HYPH</name>
<dbReference type="Pfam" id="PF22552">
    <property type="entry name" value="TY-Chap3"/>
    <property type="match status" value="1"/>
</dbReference>
<protein>
    <recommendedName>
        <fullName evidence="2">TY-Chap N-terminal domain-containing protein</fullName>
    </recommendedName>
</protein>
<dbReference type="InterPro" id="IPR054344">
    <property type="entry name" value="TY-Chap_N"/>
</dbReference>